<reference evidence="2" key="1">
    <citation type="submission" date="2020-06" db="EMBL/GenBank/DDBJ databases">
        <title>Draft genome of Bugula neritina, a colonial animal packing powerful symbionts and potential medicines.</title>
        <authorList>
            <person name="Rayko M."/>
        </authorList>
    </citation>
    <scope>NUCLEOTIDE SEQUENCE [LARGE SCALE GENOMIC DNA]</scope>
    <source>
        <strain evidence="2">Kwan_BN1</strain>
    </source>
</reference>
<dbReference type="AlphaFoldDB" id="A0A7J7JHS3"/>
<gene>
    <name evidence="2" type="ORF">EB796_016613</name>
</gene>
<sequence>MKGKSGRHKVAIDELRSENKDLEEQIMALEQLVDSNEYSGSHSVENYIEETTIEEVSDQEYKPPRKKKAKN</sequence>
<proteinExistence type="predicted"/>
<dbReference type="Proteomes" id="UP000593567">
    <property type="component" value="Unassembled WGS sequence"/>
</dbReference>
<feature type="region of interest" description="Disordered" evidence="1">
    <location>
        <begin position="1"/>
        <end position="20"/>
    </location>
</feature>
<protein>
    <submittedName>
        <fullName evidence="2">Uncharacterized protein</fullName>
    </submittedName>
</protein>
<name>A0A7J7JHS3_BUGNE</name>
<feature type="compositionally biased region" description="Basic and acidic residues" evidence="1">
    <location>
        <begin position="10"/>
        <end position="20"/>
    </location>
</feature>
<keyword evidence="3" id="KW-1185">Reference proteome</keyword>
<feature type="compositionally biased region" description="Acidic residues" evidence="1">
    <location>
        <begin position="47"/>
        <end position="58"/>
    </location>
</feature>
<evidence type="ECO:0000313" key="3">
    <source>
        <dbReference type="Proteomes" id="UP000593567"/>
    </source>
</evidence>
<feature type="region of interest" description="Disordered" evidence="1">
    <location>
        <begin position="36"/>
        <end position="71"/>
    </location>
</feature>
<organism evidence="2 3">
    <name type="scientific">Bugula neritina</name>
    <name type="common">Brown bryozoan</name>
    <name type="synonym">Sertularia neritina</name>
    <dbReference type="NCBI Taxonomy" id="10212"/>
    <lineage>
        <taxon>Eukaryota</taxon>
        <taxon>Metazoa</taxon>
        <taxon>Spiralia</taxon>
        <taxon>Lophotrochozoa</taxon>
        <taxon>Bryozoa</taxon>
        <taxon>Gymnolaemata</taxon>
        <taxon>Cheilostomatida</taxon>
        <taxon>Flustrina</taxon>
        <taxon>Buguloidea</taxon>
        <taxon>Bugulidae</taxon>
        <taxon>Bugula</taxon>
    </lineage>
</organism>
<comment type="caution">
    <text evidence="2">The sequence shown here is derived from an EMBL/GenBank/DDBJ whole genome shotgun (WGS) entry which is preliminary data.</text>
</comment>
<accession>A0A7J7JHS3</accession>
<dbReference type="EMBL" id="VXIV02002498">
    <property type="protein sequence ID" value="KAF6025086.1"/>
    <property type="molecule type" value="Genomic_DNA"/>
</dbReference>
<evidence type="ECO:0000256" key="1">
    <source>
        <dbReference type="SAM" id="MobiDB-lite"/>
    </source>
</evidence>
<evidence type="ECO:0000313" key="2">
    <source>
        <dbReference type="EMBL" id="KAF6025086.1"/>
    </source>
</evidence>